<gene>
    <name evidence="6" type="ORF">JY651_35205</name>
</gene>
<dbReference type="Pfam" id="PF03466">
    <property type="entry name" value="LysR_substrate"/>
    <property type="match status" value="1"/>
</dbReference>
<dbReference type="Pfam" id="PF00126">
    <property type="entry name" value="HTH_1"/>
    <property type="match status" value="1"/>
</dbReference>
<dbReference type="RefSeq" id="WP_206722043.1">
    <property type="nucleotide sequence ID" value="NZ_CP071090.1"/>
</dbReference>
<proteinExistence type="inferred from homology"/>
<protein>
    <submittedName>
        <fullName evidence="6">LysR family transcriptional regulator</fullName>
    </submittedName>
</protein>
<dbReference type="InterPro" id="IPR005119">
    <property type="entry name" value="LysR_subst-bd"/>
</dbReference>
<dbReference type="SUPFAM" id="SSF46785">
    <property type="entry name" value="Winged helix' DNA-binding domain"/>
    <property type="match status" value="1"/>
</dbReference>
<evidence type="ECO:0000256" key="3">
    <source>
        <dbReference type="ARBA" id="ARBA00023125"/>
    </source>
</evidence>
<dbReference type="InterPro" id="IPR036388">
    <property type="entry name" value="WH-like_DNA-bd_sf"/>
</dbReference>
<dbReference type="Gene3D" id="3.40.190.290">
    <property type="match status" value="1"/>
</dbReference>
<dbReference type="PROSITE" id="PS50931">
    <property type="entry name" value="HTH_LYSR"/>
    <property type="match status" value="1"/>
</dbReference>
<keyword evidence="7" id="KW-1185">Reference proteome</keyword>
<evidence type="ECO:0000259" key="5">
    <source>
        <dbReference type="PROSITE" id="PS50931"/>
    </source>
</evidence>
<reference evidence="6 7" key="1">
    <citation type="submission" date="2021-02" db="EMBL/GenBank/DDBJ databases">
        <title>De Novo genome assembly of isolated myxobacteria.</title>
        <authorList>
            <person name="Stevens D.C."/>
        </authorList>
    </citation>
    <scope>NUCLEOTIDE SEQUENCE [LARGE SCALE GENOMIC DNA]</scope>
    <source>
        <strain evidence="7">SCPEA02</strain>
    </source>
</reference>
<name>A0ABX7NP56_9BACT</name>
<dbReference type="InterPro" id="IPR036390">
    <property type="entry name" value="WH_DNA-bd_sf"/>
</dbReference>
<evidence type="ECO:0000313" key="6">
    <source>
        <dbReference type="EMBL" id="QSQ20463.1"/>
    </source>
</evidence>
<keyword evidence="4" id="KW-0804">Transcription</keyword>
<sequence>MADLDLLHSFLAIYRAGSISRAAAMVHLTQPALSAHLKALEARLGRPLFTRRARGVVPTPAGHDLAQAASSHVDALDTLVDSMRAGSSALEGTLYLGGPAELLTTKVLPALAPLVARGLTLQVRLDVVTPLLEALGAGELDLVVASRKVAARGLAYQVLYDEELVLVGAPAWAERLPRKALEAAGGEALLADVPWLAYAGDLPLLRRFFRDAFGARVRGSARAAVPDLRAVMALAEAGAGVTVLPRYLSEGALQRGSLVELMRPAKPVLNRVHLATREVRGVAPRVRAAVDLLLRSAPGW</sequence>
<dbReference type="Proteomes" id="UP000662747">
    <property type="component" value="Chromosome"/>
</dbReference>
<dbReference type="InterPro" id="IPR000847">
    <property type="entry name" value="LysR_HTH_N"/>
</dbReference>
<feature type="domain" description="HTH lysR-type" evidence="5">
    <location>
        <begin position="1"/>
        <end position="59"/>
    </location>
</feature>
<dbReference type="CDD" id="cd05466">
    <property type="entry name" value="PBP2_LTTR_substrate"/>
    <property type="match status" value="1"/>
</dbReference>
<dbReference type="EMBL" id="CP071090">
    <property type="protein sequence ID" value="QSQ20463.1"/>
    <property type="molecule type" value="Genomic_DNA"/>
</dbReference>
<dbReference type="Gene3D" id="1.10.10.10">
    <property type="entry name" value="Winged helix-like DNA-binding domain superfamily/Winged helix DNA-binding domain"/>
    <property type="match status" value="1"/>
</dbReference>
<dbReference type="SUPFAM" id="SSF53850">
    <property type="entry name" value="Periplasmic binding protein-like II"/>
    <property type="match status" value="1"/>
</dbReference>
<organism evidence="6 7">
    <name type="scientific">Pyxidicoccus parkwayensis</name>
    <dbReference type="NCBI Taxonomy" id="2813578"/>
    <lineage>
        <taxon>Bacteria</taxon>
        <taxon>Pseudomonadati</taxon>
        <taxon>Myxococcota</taxon>
        <taxon>Myxococcia</taxon>
        <taxon>Myxococcales</taxon>
        <taxon>Cystobacterineae</taxon>
        <taxon>Myxococcaceae</taxon>
        <taxon>Pyxidicoccus</taxon>
    </lineage>
</organism>
<keyword evidence="3" id="KW-0238">DNA-binding</keyword>
<evidence type="ECO:0000256" key="2">
    <source>
        <dbReference type="ARBA" id="ARBA00023015"/>
    </source>
</evidence>
<keyword evidence="2" id="KW-0805">Transcription regulation</keyword>
<evidence type="ECO:0000256" key="1">
    <source>
        <dbReference type="ARBA" id="ARBA00009437"/>
    </source>
</evidence>
<evidence type="ECO:0000256" key="4">
    <source>
        <dbReference type="ARBA" id="ARBA00023163"/>
    </source>
</evidence>
<accession>A0ABX7NP56</accession>
<evidence type="ECO:0000313" key="7">
    <source>
        <dbReference type="Proteomes" id="UP000662747"/>
    </source>
</evidence>
<dbReference type="PANTHER" id="PTHR30126">
    <property type="entry name" value="HTH-TYPE TRANSCRIPTIONAL REGULATOR"/>
    <property type="match status" value="1"/>
</dbReference>
<dbReference type="PANTHER" id="PTHR30126:SF39">
    <property type="entry name" value="HTH-TYPE TRANSCRIPTIONAL REGULATOR CYSL"/>
    <property type="match status" value="1"/>
</dbReference>
<comment type="similarity">
    <text evidence="1">Belongs to the LysR transcriptional regulatory family.</text>
</comment>
<dbReference type="PRINTS" id="PR00039">
    <property type="entry name" value="HTHLYSR"/>
</dbReference>